<dbReference type="InterPro" id="IPR012677">
    <property type="entry name" value="Nucleotide-bd_a/b_plait_sf"/>
</dbReference>
<evidence type="ECO:0000256" key="5">
    <source>
        <dbReference type="ARBA" id="ARBA00022737"/>
    </source>
</evidence>
<dbReference type="PANTHER" id="PTHR23003:SF51">
    <property type="entry name" value="SERINE-ARGININE PROTEIN 55"/>
    <property type="match status" value="1"/>
</dbReference>
<dbReference type="InterPro" id="IPR035979">
    <property type="entry name" value="RBD_domain_sf"/>
</dbReference>
<sequence>MPSREGCRVFLGNLPYSVRERDIERFFERYGRVYNIFIKSGKYGFCEFDDYRDADDAVYKLNGCELNSERITVEHARGGRRAEGRSSGGSGGGGGGGYRGDRYRGRGGGRGKYGPPTRTNYRVIVENLSTRVSWQDLKDVMRRAGEVTFADAHNDKRNEGVVEFISRRDMERAIDKFDNHELHGRRIRLVRDRSTSRSRSRSGSRSSYSRSRSRSSSRSRSRSYERKRRSRSCDSDEQRSRRRRSRESNERRRSRSSSADSHKEEYRSSPPRDNGKRSRSPEENGNDDSHTKRHRRSESLDRRDDMSDEGRNSVPPPGEAENPPPPGDGDE</sequence>
<evidence type="ECO:0000256" key="7">
    <source>
        <dbReference type="ARBA" id="ARBA00023187"/>
    </source>
</evidence>
<evidence type="ECO:0000256" key="10">
    <source>
        <dbReference type="SAM" id="MobiDB-lite"/>
    </source>
</evidence>
<dbReference type="PROSITE" id="PS50102">
    <property type="entry name" value="RRM"/>
    <property type="match status" value="2"/>
</dbReference>
<feature type="compositionally biased region" description="Basic and acidic residues" evidence="10">
    <location>
        <begin position="297"/>
        <end position="311"/>
    </location>
</feature>
<evidence type="ECO:0000256" key="3">
    <source>
        <dbReference type="ARBA" id="ARBA00022553"/>
    </source>
</evidence>
<evidence type="ECO:0000313" key="12">
    <source>
        <dbReference type="EMBL" id="ADD38522.1"/>
    </source>
</evidence>
<feature type="compositionally biased region" description="Basic and acidic residues" evidence="10">
    <location>
        <begin position="273"/>
        <end position="290"/>
    </location>
</feature>
<feature type="compositionally biased region" description="Pro residues" evidence="10">
    <location>
        <begin position="314"/>
        <end position="331"/>
    </location>
</feature>
<accession>D3PIY6</accession>
<dbReference type="Gene3D" id="3.30.70.330">
    <property type="match status" value="2"/>
</dbReference>
<dbReference type="SUPFAM" id="SSF54928">
    <property type="entry name" value="RNA-binding domain, RBD"/>
    <property type="match status" value="2"/>
</dbReference>
<feature type="compositionally biased region" description="Gly residues" evidence="10">
    <location>
        <begin position="86"/>
        <end position="98"/>
    </location>
</feature>
<feature type="domain" description="RRM" evidence="11">
    <location>
        <begin position="7"/>
        <end position="78"/>
    </location>
</feature>
<feature type="region of interest" description="Disordered" evidence="10">
    <location>
        <begin position="188"/>
        <end position="331"/>
    </location>
</feature>
<dbReference type="OrthoDB" id="1099063at2759"/>
<dbReference type="GO" id="GO:0005634">
    <property type="term" value="C:nucleus"/>
    <property type="evidence" value="ECO:0007669"/>
    <property type="project" value="UniProtKB-SubCell"/>
</dbReference>
<comment type="similarity">
    <text evidence="2">Belongs to the splicing factor SR family.</text>
</comment>
<protein>
    <submittedName>
        <fullName evidence="12">Serine-arginine protein 55</fullName>
    </submittedName>
</protein>
<dbReference type="Pfam" id="PF00076">
    <property type="entry name" value="RRM_1"/>
    <property type="match status" value="2"/>
</dbReference>
<dbReference type="PANTHER" id="PTHR23003">
    <property type="entry name" value="RNA RECOGNITION MOTIF RRM DOMAIN CONTAINING PROTEIN"/>
    <property type="match status" value="1"/>
</dbReference>
<dbReference type="GO" id="GO:0003729">
    <property type="term" value="F:mRNA binding"/>
    <property type="evidence" value="ECO:0007669"/>
    <property type="project" value="TreeGrafter"/>
</dbReference>
<evidence type="ECO:0000259" key="11">
    <source>
        <dbReference type="PROSITE" id="PS50102"/>
    </source>
</evidence>
<keyword evidence="5" id="KW-0677">Repeat</keyword>
<keyword evidence="3" id="KW-0597">Phosphoprotein</keyword>
<dbReference type="FunFam" id="3.30.70.330:FF:000028">
    <property type="entry name" value="Putative serine/arginine-rich splicing factor 4"/>
    <property type="match status" value="1"/>
</dbReference>
<evidence type="ECO:0000256" key="9">
    <source>
        <dbReference type="PROSITE-ProRule" id="PRU00176"/>
    </source>
</evidence>
<proteinExistence type="evidence at transcript level"/>
<feature type="compositionally biased region" description="Basic residues" evidence="10">
    <location>
        <begin position="211"/>
        <end position="230"/>
    </location>
</feature>
<dbReference type="GO" id="GO:0008380">
    <property type="term" value="P:RNA splicing"/>
    <property type="evidence" value="ECO:0007669"/>
    <property type="project" value="UniProtKB-KW"/>
</dbReference>
<evidence type="ECO:0000256" key="6">
    <source>
        <dbReference type="ARBA" id="ARBA00022884"/>
    </source>
</evidence>
<dbReference type="InterPro" id="IPR050374">
    <property type="entry name" value="RRT5_SRSF_SR"/>
</dbReference>
<feature type="domain" description="RRM" evidence="11">
    <location>
        <begin position="121"/>
        <end position="194"/>
    </location>
</feature>
<organism evidence="12">
    <name type="scientific">Lepeophtheirus salmonis</name>
    <name type="common">Salmon louse</name>
    <name type="synonym">Caligus salmonis</name>
    <dbReference type="NCBI Taxonomy" id="72036"/>
    <lineage>
        <taxon>Eukaryota</taxon>
        <taxon>Metazoa</taxon>
        <taxon>Ecdysozoa</taxon>
        <taxon>Arthropoda</taxon>
        <taxon>Crustacea</taxon>
        <taxon>Multicrustacea</taxon>
        <taxon>Hexanauplia</taxon>
        <taxon>Copepoda</taxon>
        <taxon>Siphonostomatoida</taxon>
        <taxon>Caligidae</taxon>
        <taxon>Lepeophtheirus</taxon>
    </lineage>
</organism>
<dbReference type="SMART" id="SM00360">
    <property type="entry name" value="RRM"/>
    <property type="match status" value="2"/>
</dbReference>
<evidence type="ECO:0000256" key="2">
    <source>
        <dbReference type="ARBA" id="ARBA00010269"/>
    </source>
</evidence>
<dbReference type="InterPro" id="IPR000504">
    <property type="entry name" value="RRM_dom"/>
</dbReference>
<evidence type="ECO:0000256" key="8">
    <source>
        <dbReference type="ARBA" id="ARBA00023242"/>
    </source>
</evidence>
<comment type="subcellular location">
    <subcellularLocation>
        <location evidence="1">Nucleus</location>
    </subcellularLocation>
</comment>
<dbReference type="GO" id="GO:0006397">
    <property type="term" value="P:mRNA processing"/>
    <property type="evidence" value="ECO:0007669"/>
    <property type="project" value="UniProtKB-KW"/>
</dbReference>
<name>D3PIY6_LEPSM</name>
<reference evidence="12" key="1">
    <citation type="submission" date="2010-03" db="EMBL/GenBank/DDBJ databases">
        <title>Atlantic Lepeophtheirus salmonis ESTs and full-length cDNAs.</title>
        <authorList>
            <person name="Yasuike M."/>
            <person name="von Schalburg K."/>
            <person name="Cooper G."/>
            <person name="Leong J."/>
            <person name="Nilsen F."/>
            <person name="Jones S.R.M."/>
            <person name="Koop B.F."/>
        </authorList>
    </citation>
    <scope>NUCLEOTIDE SEQUENCE</scope>
    <source>
        <strain evidence="12">Atlantic form</strain>
        <tissue evidence="12">Mixed tissue</tissue>
    </source>
</reference>
<evidence type="ECO:0000256" key="4">
    <source>
        <dbReference type="ARBA" id="ARBA00022664"/>
    </source>
</evidence>
<evidence type="ECO:0000256" key="1">
    <source>
        <dbReference type="ARBA" id="ARBA00004123"/>
    </source>
</evidence>
<keyword evidence="4" id="KW-0507">mRNA processing</keyword>
<dbReference type="GO" id="GO:0005737">
    <property type="term" value="C:cytoplasm"/>
    <property type="evidence" value="ECO:0007669"/>
    <property type="project" value="TreeGrafter"/>
</dbReference>
<dbReference type="AlphaFoldDB" id="D3PIY6"/>
<keyword evidence="7" id="KW-0508">mRNA splicing</keyword>
<gene>
    <name evidence="12" type="primary">SRR55</name>
</gene>
<keyword evidence="8" id="KW-0539">Nucleus</keyword>
<dbReference type="EMBL" id="BT121592">
    <property type="protein sequence ID" value="ADD38522.1"/>
    <property type="molecule type" value="mRNA"/>
</dbReference>
<keyword evidence="6 9" id="KW-0694">RNA-binding</keyword>
<feature type="region of interest" description="Disordered" evidence="10">
    <location>
        <begin position="75"/>
        <end position="118"/>
    </location>
</feature>
<feature type="compositionally biased region" description="Basic and acidic residues" evidence="10">
    <location>
        <begin position="75"/>
        <end position="84"/>
    </location>
</feature>